<dbReference type="AlphaFoldDB" id="A0A2G8L7D0"/>
<keyword evidence="3" id="KW-0548">Nucleotidyltransferase</keyword>
<protein>
    <submittedName>
        <fullName evidence="11">Retrovirus-related Pol polyprotein from transposon</fullName>
    </submittedName>
</protein>
<keyword evidence="4" id="KW-0540">Nuclease</keyword>
<keyword evidence="13" id="KW-1185">Reference proteome</keyword>
<dbReference type="SUPFAM" id="SSF56672">
    <property type="entry name" value="DNA/RNA polymerases"/>
    <property type="match status" value="1"/>
</dbReference>
<dbReference type="Gene3D" id="3.30.70.270">
    <property type="match status" value="3"/>
</dbReference>
<dbReference type="InterPro" id="IPR000477">
    <property type="entry name" value="RT_dom"/>
</dbReference>
<keyword evidence="7" id="KW-0695">RNA-directed DNA polymerase</keyword>
<organism evidence="11 13">
    <name type="scientific">Stichopus japonicus</name>
    <name type="common">Sea cucumber</name>
    <dbReference type="NCBI Taxonomy" id="307972"/>
    <lineage>
        <taxon>Eukaryota</taxon>
        <taxon>Metazoa</taxon>
        <taxon>Echinodermata</taxon>
        <taxon>Eleutherozoa</taxon>
        <taxon>Echinozoa</taxon>
        <taxon>Holothuroidea</taxon>
        <taxon>Aspidochirotacea</taxon>
        <taxon>Aspidochirotida</taxon>
        <taxon>Stichopodidae</taxon>
        <taxon>Apostichopus</taxon>
    </lineage>
</organism>
<keyword evidence="1" id="KW-0645">Protease</keyword>
<dbReference type="FunFam" id="3.30.420.10:FF:000032">
    <property type="entry name" value="Retrovirus-related Pol polyprotein from transposon 297-like Protein"/>
    <property type="match status" value="1"/>
</dbReference>
<evidence type="ECO:0000256" key="8">
    <source>
        <dbReference type="ARBA" id="ARBA00023268"/>
    </source>
</evidence>
<keyword evidence="6" id="KW-0378">Hydrolase</keyword>
<feature type="domain" description="Integrase catalytic" evidence="10">
    <location>
        <begin position="596"/>
        <end position="756"/>
    </location>
</feature>
<dbReference type="SUPFAM" id="SSF53098">
    <property type="entry name" value="Ribonuclease H-like"/>
    <property type="match status" value="1"/>
</dbReference>
<dbReference type="InterPro" id="IPR036397">
    <property type="entry name" value="RNaseH_sf"/>
</dbReference>
<evidence type="ECO:0000256" key="1">
    <source>
        <dbReference type="ARBA" id="ARBA00022670"/>
    </source>
</evidence>
<dbReference type="Pfam" id="PF17919">
    <property type="entry name" value="RT_RNaseH_2"/>
    <property type="match status" value="1"/>
</dbReference>
<comment type="caution">
    <text evidence="11">The sequence shown here is derived from an EMBL/GenBank/DDBJ whole genome shotgun (WGS) entry which is preliminary data.</text>
</comment>
<dbReference type="PANTHER" id="PTHR37984">
    <property type="entry name" value="PROTEIN CBG26694"/>
    <property type="match status" value="1"/>
</dbReference>
<dbReference type="EMBL" id="MRZV01000019">
    <property type="protein sequence ID" value="PIK62076.1"/>
    <property type="molecule type" value="Genomic_DNA"/>
</dbReference>
<dbReference type="CDD" id="cd01647">
    <property type="entry name" value="RT_LTR"/>
    <property type="match status" value="1"/>
</dbReference>
<sequence>MSAWASPIVLVKKKDGSTRFCVDYRKLNDVTEKDSYPLPRIDDTLDTLSGAKWFSTLDLASGYWQVEVQERDRPKTAFVTGSGLFQFKVLPFGLCNAPATFERLMERVLKGLQWQTCLLYLDDVIVYGDSFEKTLKRLAGVFQRLREAKLKLNPKKCNLFRREVNYLGHVVSSEGIAPDPEKVRCVLEWPTPCSTTEVRSFVGLCSYYRRFVKGFSHICAPLFRLTEKERDFRWNEDCELAFRKMKQELTSAPILVYPDEKRAFILDSDASNFAIGSVLSQVTEGSTQEKVVAYFSKALSKTERNYCVTRKELLAIVLSIKHFHHYLYGAKFVVRTDHGALRWLVNFRNPEGQLARWLETLSTYDFDITHRPGRIHGNADALSRRPCNECRHCEKSEEKEDQADKANLAEPTVKQVFVINRRNESEPAVGIVENHQDISQSQPYSWFHRWTHAELRKMQIDDSDIGPILLWKEVQDSRPNWEQITAGSPALKNYWSQWDRLLLKGGVLYRKFETDAGDSELHQLVVPKEIQEEILDKSHNHRLSGHFMAKKTLKRIRELYYWSGYRGHVEKWCKSCDACASRKGPRKKANASLKQYGAGHVLQRCAMDIMGPLPVSSRGNRYVVVIADYFTKWTEAFAIADMEAETVARVLVEEFICRFGVPEELHTDQGRQFESELFQHMCRLLDIHKTRTTPFHPQSDGMVERFNRTLEDMLSLVVSENQKDWDAWLPYLLMAYRSAEHESTGFSPAEIMLGRMVTLPLSAQLPRLPDETDSPRKPTPKYVLELDKTMHRIHEIARGKLKLASDKQKKFHDKGAYNQEFTQGDLIWLLNTKRKRGISPKLQKRWDGPGKILKKLSDVIYRVKMRPKKKPQVVHHNRLKPYIGEDPPLWLLRKPSISEAPQQTVTEVENLQKQ</sequence>
<dbReference type="Pfam" id="PF00665">
    <property type="entry name" value="rve"/>
    <property type="match status" value="1"/>
</dbReference>
<dbReference type="PROSITE" id="PS50878">
    <property type="entry name" value="RT_POL"/>
    <property type="match status" value="1"/>
</dbReference>
<dbReference type="InterPro" id="IPR041588">
    <property type="entry name" value="Integrase_H2C2"/>
</dbReference>
<keyword evidence="2" id="KW-0808">Transferase</keyword>
<dbReference type="GO" id="GO:0003964">
    <property type="term" value="F:RNA-directed DNA polymerase activity"/>
    <property type="evidence" value="ECO:0007669"/>
    <property type="project" value="UniProtKB-KW"/>
</dbReference>
<reference evidence="11 13" key="1">
    <citation type="journal article" date="2017" name="PLoS Biol.">
        <title>The sea cucumber genome provides insights into morphological evolution and visceral regeneration.</title>
        <authorList>
            <person name="Zhang X."/>
            <person name="Sun L."/>
            <person name="Yuan J."/>
            <person name="Sun Y."/>
            <person name="Gao Y."/>
            <person name="Zhang L."/>
            <person name="Li S."/>
            <person name="Dai H."/>
            <person name="Hamel J.F."/>
            <person name="Liu C."/>
            <person name="Yu Y."/>
            <person name="Liu S."/>
            <person name="Lin W."/>
            <person name="Guo K."/>
            <person name="Jin S."/>
            <person name="Xu P."/>
            <person name="Storey K.B."/>
            <person name="Huan P."/>
            <person name="Zhang T."/>
            <person name="Zhou Y."/>
            <person name="Zhang J."/>
            <person name="Lin C."/>
            <person name="Li X."/>
            <person name="Xing L."/>
            <person name="Huo D."/>
            <person name="Sun M."/>
            <person name="Wang L."/>
            <person name="Mercier A."/>
            <person name="Li F."/>
            <person name="Yang H."/>
            <person name="Xiang J."/>
        </authorList>
    </citation>
    <scope>NUCLEOTIDE SEQUENCE [LARGE SCALE GENOMIC DNA]</scope>
    <source>
        <strain evidence="11">Shaxun</strain>
        <tissue evidence="11">Muscle</tissue>
    </source>
</reference>
<dbReference type="InterPro" id="IPR041577">
    <property type="entry name" value="RT_RNaseH_2"/>
</dbReference>
<dbReference type="Gene3D" id="3.30.420.10">
    <property type="entry name" value="Ribonuclease H-like superfamily/Ribonuclease H"/>
    <property type="match status" value="1"/>
</dbReference>
<dbReference type="FunFam" id="3.10.10.10:FF:000007">
    <property type="entry name" value="Retrovirus-related Pol polyprotein from transposon 17.6-like Protein"/>
    <property type="match status" value="1"/>
</dbReference>
<dbReference type="PANTHER" id="PTHR37984:SF5">
    <property type="entry name" value="PROTEIN NYNRIN-LIKE"/>
    <property type="match status" value="1"/>
</dbReference>
<evidence type="ECO:0000313" key="13">
    <source>
        <dbReference type="Proteomes" id="UP000230750"/>
    </source>
</evidence>
<dbReference type="Pfam" id="PF00078">
    <property type="entry name" value="RVT_1"/>
    <property type="match status" value="1"/>
</dbReference>
<evidence type="ECO:0000256" key="2">
    <source>
        <dbReference type="ARBA" id="ARBA00022679"/>
    </source>
</evidence>
<dbReference type="InterPro" id="IPR012337">
    <property type="entry name" value="RNaseH-like_sf"/>
</dbReference>
<dbReference type="InterPro" id="IPR050951">
    <property type="entry name" value="Retrovirus_Pol_polyprotein"/>
</dbReference>
<evidence type="ECO:0000313" key="12">
    <source>
        <dbReference type="EMBL" id="PIK62076.1"/>
    </source>
</evidence>
<evidence type="ECO:0000256" key="6">
    <source>
        <dbReference type="ARBA" id="ARBA00022801"/>
    </source>
</evidence>
<dbReference type="Gene3D" id="1.10.340.70">
    <property type="match status" value="1"/>
</dbReference>
<evidence type="ECO:0000313" key="11">
    <source>
        <dbReference type="EMBL" id="PIK56171.1"/>
    </source>
</evidence>
<dbReference type="InterPro" id="IPR054465">
    <property type="entry name" value="Integrase_p58-like_C"/>
</dbReference>
<name>A0A2G8L7D0_STIJA</name>
<dbReference type="FunFam" id="3.10.20.370:FF:000001">
    <property type="entry name" value="Retrovirus-related Pol polyprotein from transposon 17.6-like protein"/>
    <property type="match status" value="1"/>
</dbReference>
<keyword evidence="5" id="KW-0255">Endonuclease</keyword>
<dbReference type="GO" id="GO:0004519">
    <property type="term" value="F:endonuclease activity"/>
    <property type="evidence" value="ECO:0007669"/>
    <property type="project" value="UniProtKB-KW"/>
</dbReference>
<dbReference type="OrthoDB" id="4369127at2759"/>
<feature type="domain" description="Reverse transcriptase" evidence="9">
    <location>
        <begin position="1"/>
        <end position="171"/>
    </location>
</feature>
<gene>
    <name evidence="12" type="ORF">BSL78_00959</name>
    <name evidence="11" type="ORF">BSL78_06909</name>
</gene>
<dbReference type="Gene3D" id="3.10.20.370">
    <property type="match status" value="1"/>
</dbReference>
<evidence type="ECO:0000259" key="9">
    <source>
        <dbReference type="PROSITE" id="PS50878"/>
    </source>
</evidence>
<dbReference type="InterPro" id="IPR043502">
    <property type="entry name" value="DNA/RNA_pol_sf"/>
</dbReference>
<dbReference type="FunFam" id="1.10.340.70:FF:000001">
    <property type="entry name" value="Retrovirus-related Pol polyprotein from transposon gypsy-like Protein"/>
    <property type="match status" value="1"/>
</dbReference>
<evidence type="ECO:0000256" key="5">
    <source>
        <dbReference type="ARBA" id="ARBA00022759"/>
    </source>
</evidence>
<evidence type="ECO:0000256" key="7">
    <source>
        <dbReference type="ARBA" id="ARBA00022918"/>
    </source>
</evidence>
<dbReference type="EMBL" id="MRZV01000185">
    <property type="protein sequence ID" value="PIK56171.1"/>
    <property type="molecule type" value="Genomic_DNA"/>
</dbReference>
<evidence type="ECO:0000256" key="3">
    <source>
        <dbReference type="ARBA" id="ARBA00022695"/>
    </source>
</evidence>
<dbReference type="CDD" id="cd09274">
    <property type="entry name" value="RNase_HI_RT_Ty3"/>
    <property type="match status" value="1"/>
</dbReference>
<dbReference type="GO" id="GO:0015074">
    <property type="term" value="P:DNA integration"/>
    <property type="evidence" value="ECO:0007669"/>
    <property type="project" value="InterPro"/>
</dbReference>
<evidence type="ECO:0000259" key="10">
    <source>
        <dbReference type="PROSITE" id="PS50994"/>
    </source>
</evidence>
<proteinExistence type="predicted"/>
<dbReference type="GO" id="GO:0006508">
    <property type="term" value="P:proteolysis"/>
    <property type="evidence" value="ECO:0007669"/>
    <property type="project" value="UniProtKB-KW"/>
</dbReference>
<dbReference type="PROSITE" id="PS50994">
    <property type="entry name" value="INTEGRASE"/>
    <property type="match status" value="1"/>
</dbReference>
<evidence type="ECO:0000256" key="4">
    <source>
        <dbReference type="ARBA" id="ARBA00022722"/>
    </source>
</evidence>
<dbReference type="FunFam" id="3.30.70.270:FF:000020">
    <property type="entry name" value="Transposon Tf2-6 polyprotein-like Protein"/>
    <property type="match status" value="1"/>
</dbReference>
<dbReference type="GO" id="GO:0003676">
    <property type="term" value="F:nucleic acid binding"/>
    <property type="evidence" value="ECO:0007669"/>
    <property type="project" value="InterPro"/>
</dbReference>
<keyword evidence="8" id="KW-0511">Multifunctional enzyme</keyword>
<dbReference type="GO" id="GO:0008233">
    <property type="term" value="F:peptidase activity"/>
    <property type="evidence" value="ECO:0007669"/>
    <property type="project" value="UniProtKB-KW"/>
</dbReference>
<dbReference type="Proteomes" id="UP000230750">
    <property type="component" value="Unassembled WGS sequence"/>
</dbReference>
<dbReference type="InterPro" id="IPR043128">
    <property type="entry name" value="Rev_trsase/Diguanyl_cyclase"/>
</dbReference>
<accession>A0A2G8L7D0</accession>
<dbReference type="Pfam" id="PF17921">
    <property type="entry name" value="Integrase_H2C2"/>
    <property type="match status" value="1"/>
</dbReference>
<dbReference type="InterPro" id="IPR001584">
    <property type="entry name" value="Integrase_cat-core"/>
</dbReference>
<dbReference type="Pfam" id="PF22938">
    <property type="entry name" value="Integrase_p58_C"/>
    <property type="match status" value="1"/>
</dbReference>